<dbReference type="Pfam" id="PF20505">
    <property type="entry name" value="DUF6731"/>
    <property type="match status" value="1"/>
</dbReference>
<dbReference type="AlphaFoldDB" id="A0A3E4XEG0"/>
<evidence type="ECO:0000313" key="2">
    <source>
        <dbReference type="Proteomes" id="UP000260717"/>
    </source>
</evidence>
<gene>
    <name evidence="1" type="ORF">DXC13_01260</name>
</gene>
<dbReference type="EMBL" id="QSTI01000001">
    <property type="protein sequence ID" value="RGM52865.1"/>
    <property type="molecule type" value="Genomic_DNA"/>
</dbReference>
<dbReference type="Proteomes" id="UP000260717">
    <property type="component" value="Unassembled WGS sequence"/>
</dbReference>
<protein>
    <recommendedName>
        <fullName evidence="3">DUF4747 family protein</fullName>
    </recommendedName>
</protein>
<comment type="caution">
    <text evidence="1">The sequence shown here is derived from an EMBL/GenBank/DDBJ whole genome shotgun (WGS) entry which is preliminary data.</text>
</comment>
<organism evidence="1 2">
    <name type="scientific">Agathobacter rectalis</name>
    <dbReference type="NCBI Taxonomy" id="39491"/>
    <lineage>
        <taxon>Bacteria</taxon>
        <taxon>Bacillati</taxon>
        <taxon>Bacillota</taxon>
        <taxon>Clostridia</taxon>
        <taxon>Lachnospirales</taxon>
        <taxon>Lachnospiraceae</taxon>
        <taxon>Agathobacter</taxon>
    </lineage>
</organism>
<evidence type="ECO:0000313" key="1">
    <source>
        <dbReference type="EMBL" id="RGM52865.1"/>
    </source>
</evidence>
<evidence type="ECO:0008006" key="3">
    <source>
        <dbReference type="Google" id="ProtNLM"/>
    </source>
</evidence>
<proteinExistence type="predicted"/>
<accession>A0A3E4XEG0</accession>
<dbReference type="InterPro" id="IPR046618">
    <property type="entry name" value="DUF6731"/>
</dbReference>
<sequence>METYRRQIKFCYYKVAKIEINENEQSHVVGKFNLAEWLMSMKSKALVQRNVKLSDCIVNLGEYRFDSETEIYAIRAYKLRDANIPSKLKEGEDATPIPLDPDEYIGEDINFLYDRKRSICMLQQNRMSIGVSRLAEWINQICPMENYKVAFIPISDKFNANRIGDRLVRTFEISFANFEPDNKKGSLAEMIKSVNKYNGTTAKITISVGREKKAELDKVGIVDLINDVQDNPGMINSAKIKLKSDTSYSDDDKPRVEIVDLLENAIHDYIAFDIEKKKPLEFTYAKSRMLEKYNERLEKLDHLCVW</sequence>
<reference evidence="1 2" key="1">
    <citation type="submission" date="2018-08" db="EMBL/GenBank/DDBJ databases">
        <title>A genome reference for cultivated species of the human gut microbiota.</title>
        <authorList>
            <person name="Zou Y."/>
            <person name="Xue W."/>
            <person name="Luo G."/>
        </authorList>
    </citation>
    <scope>NUCLEOTIDE SEQUENCE [LARGE SCALE GENOMIC DNA]</scope>
    <source>
        <strain evidence="1 2">OM08-12AT</strain>
    </source>
</reference>
<dbReference type="RefSeq" id="WP_117714242.1">
    <property type="nucleotide sequence ID" value="NZ_QSTI01000001.1"/>
</dbReference>
<name>A0A3E4XEG0_9FIRM</name>